<reference evidence="8 9" key="1">
    <citation type="journal article" date="2013" name="Int. J. Syst. Evol. Microbiol.">
        <title>Roseomonas aerophila sp. nov., isolated from air.</title>
        <authorList>
            <person name="Kim S.J."/>
            <person name="Weon H.Y."/>
            <person name="Ahn J.H."/>
            <person name="Hong S.B."/>
            <person name="Seok S.J."/>
            <person name="Whang K.S."/>
            <person name="Kwon S.W."/>
        </authorList>
    </citation>
    <scope>NUCLEOTIDE SEQUENCE [LARGE SCALE GENOMIC DNA]</scope>
    <source>
        <strain evidence="8 9">NBRC 108923</strain>
    </source>
</reference>
<proteinExistence type="predicted"/>
<comment type="function">
    <text evidence="5">Transcriptional repressor for the pyruvate dehydrogenase complex genes aceEF and lpd.</text>
</comment>
<evidence type="ECO:0000256" key="2">
    <source>
        <dbReference type="ARBA" id="ARBA00023015"/>
    </source>
</evidence>
<feature type="domain" description="HTH gntR-type" evidence="7">
    <location>
        <begin position="8"/>
        <end position="75"/>
    </location>
</feature>
<dbReference type="EMBL" id="JACTVA010000046">
    <property type="protein sequence ID" value="MBC9209126.1"/>
    <property type="molecule type" value="Genomic_DNA"/>
</dbReference>
<dbReference type="CDD" id="cd07377">
    <property type="entry name" value="WHTH_GntR"/>
    <property type="match status" value="1"/>
</dbReference>
<sequence>MTEPLRPPPLAAAVATHLEGLILEGVLAPGERLAPERELAETLGVSRPSLREGLDMLEAKGLLVRGKAGHTVAQFLAPLAGLLGSNPRIGEDYFEYRRLIEPQAAALAARRATAPDREAIAACLREMEAAHEAADPALEAAADTRLHLLIHEATHNLVLLHVLRMFAELLRQGILYSRERFWQRQTVREAMLAQHRAIATAVLEGDETGAEAAMREHIVFAAQIFSEWRGEEARLSAALRKRNREGLVAR</sequence>
<dbReference type="SMART" id="SM00345">
    <property type="entry name" value="HTH_GNTR"/>
    <property type="match status" value="1"/>
</dbReference>
<evidence type="ECO:0000313" key="8">
    <source>
        <dbReference type="EMBL" id="MBC9209126.1"/>
    </source>
</evidence>
<protein>
    <recommendedName>
        <fullName evidence="6">Pyruvate dehydrogenase complex repressor</fullName>
    </recommendedName>
</protein>
<dbReference type="SMART" id="SM00895">
    <property type="entry name" value="FCD"/>
    <property type="match status" value="1"/>
</dbReference>
<dbReference type="PANTHER" id="PTHR43537:SF34">
    <property type="entry name" value="PYRUVATE DEHYDROGENASE COMPLEX REPRESSOR"/>
    <property type="match status" value="1"/>
</dbReference>
<dbReference type="RefSeq" id="WP_187786270.1">
    <property type="nucleotide sequence ID" value="NZ_JACTVA010000046.1"/>
</dbReference>
<keyword evidence="1" id="KW-0678">Repressor</keyword>
<dbReference type="PROSITE" id="PS50949">
    <property type="entry name" value="HTH_GNTR"/>
    <property type="match status" value="1"/>
</dbReference>
<evidence type="ECO:0000256" key="5">
    <source>
        <dbReference type="ARBA" id="ARBA00037357"/>
    </source>
</evidence>
<evidence type="ECO:0000256" key="3">
    <source>
        <dbReference type="ARBA" id="ARBA00023125"/>
    </source>
</evidence>
<dbReference type="InterPro" id="IPR000524">
    <property type="entry name" value="Tscrpt_reg_HTH_GntR"/>
</dbReference>
<dbReference type="Gene3D" id="1.20.120.530">
    <property type="entry name" value="GntR ligand-binding domain-like"/>
    <property type="match status" value="1"/>
</dbReference>
<evidence type="ECO:0000256" key="6">
    <source>
        <dbReference type="ARBA" id="ARBA00039592"/>
    </source>
</evidence>
<dbReference type="Pfam" id="PF00392">
    <property type="entry name" value="GntR"/>
    <property type="match status" value="1"/>
</dbReference>
<comment type="caution">
    <text evidence="8">The sequence shown here is derived from an EMBL/GenBank/DDBJ whole genome shotgun (WGS) entry which is preliminary data.</text>
</comment>
<dbReference type="Proteomes" id="UP000626026">
    <property type="component" value="Unassembled WGS sequence"/>
</dbReference>
<evidence type="ECO:0000259" key="7">
    <source>
        <dbReference type="PROSITE" id="PS50949"/>
    </source>
</evidence>
<dbReference type="SUPFAM" id="SSF48008">
    <property type="entry name" value="GntR ligand-binding domain-like"/>
    <property type="match status" value="1"/>
</dbReference>
<dbReference type="PRINTS" id="PR00035">
    <property type="entry name" value="HTHGNTR"/>
</dbReference>
<dbReference type="InterPro" id="IPR008920">
    <property type="entry name" value="TF_FadR/GntR_C"/>
</dbReference>
<dbReference type="SUPFAM" id="SSF46785">
    <property type="entry name" value="Winged helix' DNA-binding domain"/>
    <property type="match status" value="1"/>
</dbReference>
<name>A0ABR7RSD0_9PROT</name>
<dbReference type="InterPro" id="IPR036388">
    <property type="entry name" value="WH-like_DNA-bd_sf"/>
</dbReference>
<evidence type="ECO:0000256" key="1">
    <source>
        <dbReference type="ARBA" id="ARBA00022491"/>
    </source>
</evidence>
<dbReference type="InterPro" id="IPR036390">
    <property type="entry name" value="WH_DNA-bd_sf"/>
</dbReference>
<evidence type="ECO:0000313" key="9">
    <source>
        <dbReference type="Proteomes" id="UP000626026"/>
    </source>
</evidence>
<keyword evidence="2" id="KW-0805">Transcription regulation</keyword>
<keyword evidence="4" id="KW-0804">Transcription</keyword>
<keyword evidence="9" id="KW-1185">Reference proteome</keyword>
<evidence type="ECO:0000256" key="4">
    <source>
        <dbReference type="ARBA" id="ARBA00023163"/>
    </source>
</evidence>
<dbReference type="Pfam" id="PF07729">
    <property type="entry name" value="FCD"/>
    <property type="match status" value="1"/>
</dbReference>
<accession>A0ABR7RSD0</accession>
<keyword evidence="3" id="KW-0238">DNA-binding</keyword>
<organism evidence="8 9">
    <name type="scientific">Teichococcus aerophilus</name>
    <dbReference type="NCBI Taxonomy" id="1224513"/>
    <lineage>
        <taxon>Bacteria</taxon>
        <taxon>Pseudomonadati</taxon>
        <taxon>Pseudomonadota</taxon>
        <taxon>Alphaproteobacteria</taxon>
        <taxon>Acetobacterales</taxon>
        <taxon>Roseomonadaceae</taxon>
        <taxon>Roseomonas</taxon>
    </lineage>
</organism>
<dbReference type="PANTHER" id="PTHR43537">
    <property type="entry name" value="TRANSCRIPTIONAL REGULATOR, GNTR FAMILY"/>
    <property type="match status" value="1"/>
</dbReference>
<gene>
    <name evidence="8" type="ORF">IBL26_19945</name>
</gene>
<dbReference type="Gene3D" id="1.10.10.10">
    <property type="entry name" value="Winged helix-like DNA-binding domain superfamily/Winged helix DNA-binding domain"/>
    <property type="match status" value="1"/>
</dbReference>
<dbReference type="InterPro" id="IPR011711">
    <property type="entry name" value="GntR_C"/>
</dbReference>